<dbReference type="GO" id="GO:0016811">
    <property type="term" value="F:hydrolase activity, acting on carbon-nitrogen (but not peptide) bonds, in linear amides"/>
    <property type="evidence" value="ECO:0007669"/>
    <property type="project" value="InterPro"/>
</dbReference>
<gene>
    <name evidence="4" type="ORF">DFR34_11753</name>
</gene>
<comment type="caution">
    <text evidence="4">The sequence shown here is derived from an EMBL/GenBank/DDBJ whole genome shotgun (WGS) entry which is preliminary data.</text>
</comment>
<dbReference type="SUPFAM" id="SSF56317">
    <property type="entry name" value="Carbon-nitrogen hydrolase"/>
    <property type="match status" value="1"/>
</dbReference>
<evidence type="ECO:0000313" key="5">
    <source>
        <dbReference type="Proteomes" id="UP000247555"/>
    </source>
</evidence>
<dbReference type="OrthoDB" id="9811121at2"/>
<evidence type="ECO:0000313" key="4">
    <source>
        <dbReference type="EMBL" id="PXX77448.1"/>
    </source>
</evidence>
<dbReference type="InterPro" id="IPR036526">
    <property type="entry name" value="C-N_Hydrolase_sf"/>
</dbReference>
<dbReference type="Gene3D" id="3.60.110.10">
    <property type="entry name" value="Carbon-nitrogen hydrolase"/>
    <property type="match status" value="1"/>
</dbReference>
<accession>A0A318KLB2</accession>
<keyword evidence="2" id="KW-0378">Hydrolase</keyword>
<protein>
    <submittedName>
        <fullName evidence="4">Nitrilase</fullName>
    </submittedName>
</protein>
<dbReference type="InterPro" id="IPR045254">
    <property type="entry name" value="Nit1/2_C-N_Hydrolase"/>
</dbReference>
<proteinExistence type="inferred from homology"/>
<dbReference type="AlphaFoldDB" id="A0A318KLB2"/>
<dbReference type="Proteomes" id="UP000247555">
    <property type="component" value="Unassembled WGS sequence"/>
</dbReference>
<keyword evidence="5" id="KW-1185">Reference proteome</keyword>
<sequence length="269" mass="28890">MTASTLTVASIQMVSAPDVPSNLATAARLVAQAADAGAQLVVLPEYFALMGLNDTDKVKAREPWGDGPIQRALADMARRHQLWLVGGTLPLEAPEPDKVYNSCVLYGPDGQAAARYDKIHLFGFSGLGERYCEADTITPGKEIVAVDTPLGRMGLSVCYDLRFPELFRAMGEPDIIILPAAFTAITGQAHWEPLLRARAIENQCFVIASGQGGVHASGRATHGHSMVIDPWGVIVAEQAQGEGVVLAQLDRRQLASVRTRLPALAHRVF</sequence>
<evidence type="ECO:0000259" key="3">
    <source>
        <dbReference type="PROSITE" id="PS50263"/>
    </source>
</evidence>
<dbReference type="PROSITE" id="PS01227">
    <property type="entry name" value="UPF0012"/>
    <property type="match status" value="1"/>
</dbReference>
<comment type="similarity">
    <text evidence="1">Belongs to the carbon-nitrogen hydrolase superfamily. NIT1/NIT2 family.</text>
</comment>
<evidence type="ECO:0000256" key="1">
    <source>
        <dbReference type="ARBA" id="ARBA00010613"/>
    </source>
</evidence>
<dbReference type="InterPro" id="IPR001110">
    <property type="entry name" value="UPF0012_CS"/>
</dbReference>
<dbReference type="EMBL" id="QJKI01000017">
    <property type="protein sequence ID" value="PXX77448.1"/>
    <property type="molecule type" value="Genomic_DNA"/>
</dbReference>
<evidence type="ECO:0000256" key="2">
    <source>
        <dbReference type="ARBA" id="ARBA00022801"/>
    </source>
</evidence>
<reference evidence="4 5" key="1">
    <citation type="submission" date="2018-05" db="EMBL/GenBank/DDBJ databases">
        <title>Genomic Encyclopedia of Type Strains, Phase IV (KMG-IV): sequencing the most valuable type-strain genomes for metagenomic binning, comparative biology and taxonomic classification.</title>
        <authorList>
            <person name="Goeker M."/>
        </authorList>
    </citation>
    <scope>NUCLEOTIDE SEQUENCE [LARGE SCALE GENOMIC DNA]</scope>
    <source>
        <strain evidence="4 5">DSM 29661</strain>
    </source>
</reference>
<organism evidence="4 5">
    <name type="scientific">Rivihabitans pingtungensis</name>
    <dbReference type="NCBI Taxonomy" id="1054498"/>
    <lineage>
        <taxon>Bacteria</taxon>
        <taxon>Pseudomonadati</taxon>
        <taxon>Pseudomonadota</taxon>
        <taxon>Betaproteobacteria</taxon>
        <taxon>Neisseriales</taxon>
        <taxon>Aquaspirillaceae</taxon>
        <taxon>Rivihabitans</taxon>
    </lineage>
</organism>
<dbReference type="Pfam" id="PF00795">
    <property type="entry name" value="CN_hydrolase"/>
    <property type="match status" value="1"/>
</dbReference>
<dbReference type="PANTHER" id="PTHR23088">
    <property type="entry name" value="NITRILASE-RELATED"/>
    <property type="match status" value="1"/>
</dbReference>
<dbReference type="PROSITE" id="PS50263">
    <property type="entry name" value="CN_HYDROLASE"/>
    <property type="match status" value="1"/>
</dbReference>
<dbReference type="InterPro" id="IPR003010">
    <property type="entry name" value="C-N_Hydrolase"/>
</dbReference>
<feature type="domain" description="CN hydrolase" evidence="3">
    <location>
        <begin position="6"/>
        <end position="251"/>
    </location>
</feature>
<dbReference type="CDD" id="cd07572">
    <property type="entry name" value="nit"/>
    <property type="match status" value="1"/>
</dbReference>
<dbReference type="PANTHER" id="PTHR23088:SF27">
    <property type="entry name" value="DEAMINATED GLUTATHIONE AMIDASE"/>
    <property type="match status" value="1"/>
</dbReference>
<dbReference type="RefSeq" id="WP_110391408.1">
    <property type="nucleotide sequence ID" value="NZ_CALCOA010000148.1"/>
</dbReference>
<name>A0A318KLB2_9NEIS</name>